<keyword evidence="3" id="KW-1185">Reference proteome</keyword>
<name>A0A077Z1T9_TRITR</name>
<dbReference type="SUPFAM" id="SSF55797">
    <property type="entry name" value="PR-1-like"/>
    <property type="match status" value="1"/>
</dbReference>
<dbReference type="EMBL" id="HG805879">
    <property type="protein sequence ID" value="CDW54061.1"/>
    <property type="molecule type" value="Genomic_DNA"/>
</dbReference>
<gene>
    <name evidence="2" type="ORF">TTRE_0000233001</name>
</gene>
<dbReference type="InterPro" id="IPR014044">
    <property type="entry name" value="CAP_dom"/>
</dbReference>
<evidence type="ECO:0000313" key="2">
    <source>
        <dbReference type="EMBL" id="CDW54061.1"/>
    </source>
</evidence>
<dbReference type="Proteomes" id="UP000030665">
    <property type="component" value="Unassembled WGS sequence"/>
</dbReference>
<protein>
    <submittedName>
        <fullName evidence="2">CAP domain containing protein</fullName>
    </submittedName>
</protein>
<dbReference type="STRING" id="36087.A0A077Z1T9"/>
<dbReference type="InterPro" id="IPR035940">
    <property type="entry name" value="CAP_sf"/>
</dbReference>
<dbReference type="Gene3D" id="3.40.33.10">
    <property type="entry name" value="CAP"/>
    <property type="match status" value="1"/>
</dbReference>
<evidence type="ECO:0000313" key="3">
    <source>
        <dbReference type="Proteomes" id="UP000030665"/>
    </source>
</evidence>
<dbReference type="OrthoDB" id="5915791at2759"/>
<dbReference type="AlphaFoldDB" id="A0A077Z1T9"/>
<proteinExistence type="predicted"/>
<dbReference type="Pfam" id="PF00188">
    <property type="entry name" value="CAP"/>
    <property type="match status" value="1"/>
</dbReference>
<accession>A0A077Z1T9</accession>
<organism evidence="2 3">
    <name type="scientific">Trichuris trichiura</name>
    <name type="common">Whipworm</name>
    <name type="synonym">Trichocephalus trichiurus</name>
    <dbReference type="NCBI Taxonomy" id="36087"/>
    <lineage>
        <taxon>Eukaryota</taxon>
        <taxon>Metazoa</taxon>
        <taxon>Ecdysozoa</taxon>
        <taxon>Nematoda</taxon>
        <taxon>Enoplea</taxon>
        <taxon>Dorylaimia</taxon>
        <taxon>Trichinellida</taxon>
        <taxon>Trichuridae</taxon>
        <taxon>Trichuris</taxon>
    </lineage>
</organism>
<reference evidence="2" key="1">
    <citation type="submission" date="2014-01" db="EMBL/GenBank/DDBJ databases">
        <authorList>
            <person name="Aslett M."/>
        </authorList>
    </citation>
    <scope>NUCLEOTIDE SEQUENCE</scope>
</reference>
<evidence type="ECO:0000259" key="1">
    <source>
        <dbReference type="Pfam" id="PF00188"/>
    </source>
</evidence>
<sequence>MATYAQNLANTCNTTAPTNSQYGLGYFKIASVGQPALQEYVDRAEEIHNLFYDYTKNEATGIQRWEQSLLRQVYWFEAQEIGCGRATCNRNRETLIVCAYTYKHNERSFPYIQMQGAEKCAVCRSTKSACTNGLCCKNATDSGTTPTPGPTSGDCGSTPGNLTQLYRTWYGTTSTNYLISDETEFYRISMQPRAEHNRPIGRVAKGLDTRCPQLVAIHHLYSAAITSDYYIVDSSLYESLLMGGYEDRGIIGYAVKGENVCGATVPVYEFYRTSIAHMQLQAGPDATDVFNGRYGAWDWRGVTFWMWSFS</sequence>
<reference evidence="2" key="2">
    <citation type="submission" date="2014-03" db="EMBL/GenBank/DDBJ databases">
        <title>The whipworm genome and dual-species transcriptomics of an intimate host-pathogen interaction.</title>
        <authorList>
            <person name="Foth B.J."/>
            <person name="Tsai I.J."/>
            <person name="Reid A.J."/>
            <person name="Bancroft A.J."/>
            <person name="Nichol S."/>
            <person name="Tracey A."/>
            <person name="Holroyd N."/>
            <person name="Cotton J.A."/>
            <person name="Stanley E.J."/>
            <person name="Zarowiecki M."/>
            <person name="Liu J.Z."/>
            <person name="Huckvale T."/>
            <person name="Cooper P.J."/>
            <person name="Grencis R.K."/>
            <person name="Berriman M."/>
        </authorList>
    </citation>
    <scope>NUCLEOTIDE SEQUENCE [LARGE SCALE GENOMIC DNA]</scope>
</reference>
<feature type="domain" description="SCP" evidence="1">
    <location>
        <begin position="2"/>
        <end position="100"/>
    </location>
</feature>